<dbReference type="InterPro" id="IPR000182">
    <property type="entry name" value="GNAT_dom"/>
</dbReference>
<keyword evidence="5" id="KW-1185">Reference proteome</keyword>
<dbReference type="InterPro" id="IPR016181">
    <property type="entry name" value="Acyl_CoA_acyltransferase"/>
</dbReference>
<feature type="domain" description="N-acetyltransferase" evidence="3">
    <location>
        <begin position="1"/>
        <end position="165"/>
    </location>
</feature>
<dbReference type="Proteomes" id="UP000477722">
    <property type="component" value="Unassembled WGS sequence"/>
</dbReference>
<gene>
    <name evidence="4" type="ORF">G5C65_29545</name>
</gene>
<proteinExistence type="predicted"/>
<dbReference type="InterPro" id="IPR050832">
    <property type="entry name" value="Bact_Acetyltransf"/>
</dbReference>
<accession>A0A6G4X4H7</accession>
<evidence type="ECO:0000259" key="3">
    <source>
        <dbReference type="PROSITE" id="PS51186"/>
    </source>
</evidence>
<reference evidence="4 5" key="1">
    <citation type="submission" date="2020-02" db="EMBL/GenBank/DDBJ databases">
        <title>Whole-genome analyses of novel actinobacteria.</title>
        <authorList>
            <person name="Sahin N."/>
            <person name="Tatar D."/>
        </authorList>
    </citation>
    <scope>NUCLEOTIDE SEQUENCE [LARGE SCALE GENOMIC DNA]</scope>
    <source>
        <strain evidence="4 5">SB3404</strain>
    </source>
</reference>
<protein>
    <submittedName>
        <fullName evidence="4">GNAT family N-acetyltransferase</fullName>
    </submittedName>
</protein>
<dbReference type="GO" id="GO:0016747">
    <property type="term" value="F:acyltransferase activity, transferring groups other than amino-acyl groups"/>
    <property type="evidence" value="ECO:0007669"/>
    <property type="project" value="InterPro"/>
</dbReference>
<dbReference type="EMBL" id="JAAKZZ010000459">
    <property type="protein sequence ID" value="NGO72425.1"/>
    <property type="molecule type" value="Genomic_DNA"/>
</dbReference>
<keyword evidence="2" id="KW-0012">Acyltransferase</keyword>
<dbReference type="SUPFAM" id="SSF55729">
    <property type="entry name" value="Acyl-CoA N-acyltransferases (Nat)"/>
    <property type="match status" value="1"/>
</dbReference>
<dbReference type="Gene3D" id="3.40.630.30">
    <property type="match status" value="1"/>
</dbReference>
<comment type="caution">
    <text evidence="4">The sequence shown here is derived from an EMBL/GenBank/DDBJ whole genome shotgun (WGS) entry which is preliminary data.</text>
</comment>
<dbReference type="PANTHER" id="PTHR43877">
    <property type="entry name" value="AMINOALKYLPHOSPHONATE N-ACETYLTRANSFERASE-RELATED-RELATED"/>
    <property type="match status" value="1"/>
</dbReference>
<sequence length="165" mass="18107">MRISECREEDVGLLDKHMPSPGADSFHQRRYARQCAGAGTYLVAWRDDLPVGSCEVRWDGCAAPEVQAVHAGCPEVNGLGVWPETLRSQGIGTGLIREAERLATARGCRSIGLGVERNNPRARALYRRLGYRPSTPYLDCWSYADGAGVVHRVADACTYMVKDLA</sequence>
<evidence type="ECO:0000313" key="4">
    <source>
        <dbReference type="EMBL" id="NGO72425.1"/>
    </source>
</evidence>
<keyword evidence="1 4" id="KW-0808">Transferase</keyword>
<dbReference type="PANTHER" id="PTHR43877:SF2">
    <property type="entry name" value="AMINOALKYLPHOSPHONATE N-ACETYLTRANSFERASE-RELATED"/>
    <property type="match status" value="1"/>
</dbReference>
<evidence type="ECO:0000256" key="2">
    <source>
        <dbReference type="ARBA" id="ARBA00023315"/>
    </source>
</evidence>
<dbReference type="AlphaFoldDB" id="A0A6G4X4H7"/>
<dbReference type="RefSeq" id="WP_165302112.1">
    <property type="nucleotide sequence ID" value="NZ_JAAKZZ010000459.1"/>
</dbReference>
<evidence type="ECO:0000256" key="1">
    <source>
        <dbReference type="ARBA" id="ARBA00022679"/>
    </source>
</evidence>
<dbReference type="CDD" id="cd04301">
    <property type="entry name" value="NAT_SF"/>
    <property type="match status" value="1"/>
</dbReference>
<organism evidence="4 5">
    <name type="scientific">Streptomyces boncukensis</name>
    <dbReference type="NCBI Taxonomy" id="2711219"/>
    <lineage>
        <taxon>Bacteria</taxon>
        <taxon>Bacillati</taxon>
        <taxon>Actinomycetota</taxon>
        <taxon>Actinomycetes</taxon>
        <taxon>Kitasatosporales</taxon>
        <taxon>Streptomycetaceae</taxon>
        <taxon>Streptomyces</taxon>
    </lineage>
</organism>
<evidence type="ECO:0000313" key="5">
    <source>
        <dbReference type="Proteomes" id="UP000477722"/>
    </source>
</evidence>
<name>A0A6G4X4H7_9ACTN</name>
<dbReference type="PROSITE" id="PS51186">
    <property type="entry name" value="GNAT"/>
    <property type="match status" value="1"/>
</dbReference>
<dbReference type="Pfam" id="PF00583">
    <property type="entry name" value="Acetyltransf_1"/>
    <property type="match status" value="1"/>
</dbReference>